<dbReference type="Proteomes" id="UP000189796">
    <property type="component" value="Chromosome I"/>
</dbReference>
<feature type="domain" description="Autotransporter" evidence="3">
    <location>
        <begin position="1520"/>
        <end position="1801"/>
    </location>
</feature>
<keyword evidence="1 2" id="KW-0732">Signal</keyword>
<name>A0A1M5LW34_9BRAD</name>
<evidence type="ECO:0000313" key="4">
    <source>
        <dbReference type="EMBL" id="SHG68839.1"/>
    </source>
</evidence>
<dbReference type="SMART" id="SM00869">
    <property type="entry name" value="Autotransporter"/>
    <property type="match status" value="1"/>
</dbReference>
<feature type="signal peptide" evidence="2">
    <location>
        <begin position="1"/>
        <end position="39"/>
    </location>
</feature>
<proteinExistence type="predicted"/>
<organism evidence="4 5">
    <name type="scientific">Bradyrhizobium erythrophlei</name>
    <dbReference type="NCBI Taxonomy" id="1437360"/>
    <lineage>
        <taxon>Bacteria</taxon>
        <taxon>Pseudomonadati</taxon>
        <taxon>Pseudomonadota</taxon>
        <taxon>Alphaproteobacteria</taxon>
        <taxon>Hyphomicrobiales</taxon>
        <taxon>Nitrobacteraceae</taxon>
        <taxon>Bradyrhizobium</taxon>
    </lineage>
</organism>
<dbReference type="InterPro" id="IPR011050">
    <property type="entry name" value="Pectin_lyase_fold/virulence"/>
</dbReference>
<dbReference type="EMBL" id="LT670817">
    <property type="protein sequence ID" value="SHG68839.1"/>
    <property type="molecule type" value="Genomic_DNA"/>
</dbReference>
<gene>
    <name evidence="4" type="ORF">SAMN05443248_2369</name>
</gene>
<accession>A0A1M5LW34</accession>
<evidence type="ECO:0000256" key="2">
    <source>
        <dbReference type="SAM" id="SignalP"/>
    </source>
</evidence>
<dbReference type="InterPro" id="IPR013425">
    <property type="entry name" value="Autotrns_rpt"/>
</dbReference>
<sequence>MGNSLKAFFCLNFARRRSALVLSVALTGLALGFLSPANAQYVVTNTSDDVNIAGSLRNALLQASATGGTITFDAGLAGQTINVGNIAGSALIASAAAPITIDGSGAPGLILSGDNTNRVFFVQSGSLDIANLTIANGRAAGGDGGFGNGGGGGGLGAGGAVYAAAGSSVTVSSVTFSQNSAVGGAGGAGGSPGYGGGGGGGLGGGGGVGGTNSGGGGGGFSGGGGGGDSLGSGTFFGFLGAGGNGSGGAGGHGATDAAPIAGGGANGGAGSVGGGGGGIGGGNGTPGGGGGGGGLAGAIGGSGGNAGGVGGGGGGNSGTGGAGAAYGGGGGSSGAGGNAGFGGGGGGSGPTGGPNSGGNGGFGAGGGGNGAYGGTGGVGGVGGQNGISNGHYLGGNGGAGAGLGGAVFAEQGATINLVGNTTFNGGSVTGGTSNTPWSSTANLGGNAGSDLFILTDTSSAGATTYTLNPGAGSTLTFNGSIADASASSLSGTNAGNSDPSYVPGGGGGLALSLTGGTVALNGINTFAGGTTVADGATLSLGNDGALGTGTLTMGQLSTDQTTLVLNGNGLNIANAMVFNSDPVITVATGNTNTMSGAISGAGDIVLNGGGTLVLSGANTYTGGTTICGTACGVAGGGSTLRVGVDTVGTPGAITSSAIGTGTLTFDGGTLQAGGNYTVANTAQINSTGGTIDANGFTFTYSGDIADAPANVGGLTIKDSAGTTGVVVLSGVNTYSGGTVISAGILQVTNSSSIGSGAVAMDGGTFQADGLGDLTFSNNFKVNTTGGAVDNNGIVLTLSGTISNGNGSTGVLQLTDSSGGSGTTVLSGVNTYTGGTNVVGTALQVTNNSSVGTGTVTLENGFFQADGLSDLTFTNNFKINATPSGSAIDANGISLTIAGNITDGSGGAGKLTVFDTYGGGVVILTGTNTYSGGTTICSCGTLQLGTLATTASIVGAVTNEGVFNIVNANTAGITSITTDGVGAFTSFFGSNTAGTAMLVNKNGGSTAFFDTSTAGSANITNKTGGTTLFGFPGGTDTSTAGNATITNNNGGTIFVAMTDAGTAHITNSNNGGTEFGELASAASATITNNNHGFTSFGQAFGTDTPTAGSATITNNSGGYTAFNAFSTAGNAIITTNSGGATYFYDNSTGGAAQFITAGTGFVDFSGSLGPNGDGLVAAGSIAGSGFYYIGAGNTLVVGGNNLSTTVSGVIADFNPCGCGPAGPGALEKVGTGTLTLSGTNTYTGNTTVNGGVLDVEGTIASSPLTTVNANASLTGAGTVGNTVIAGGGIFLPGNGTPGTSMTVSGSLAFQSGALYLVQINSVTSTFANVTGAATLAGTVGVSVAVGSTVMKQYMILTDAGGHSGAFDGVGVLGAPAGLTATLSYDPTHVYVNFALDYGASPGLNVNQRKVGTALNNFFSANGTIPAAFVALPSSGLTQISGELATGSQQATFDAMNLFLGMLTDPFIAGRGDGVTGGAGATPFAEESNGASAYASNPNARSKSERDAYAAIYRKAPVVADSFNQRWSVWGASYGGGSTTDGNAALGSNTSTARAFGVVAGADYRFSPDTLAGFALAGGGTNFSVNNLGSGRSDLFQAGAFVRHNVGAAYVSAALAYGWQDVTTDRTVTVAGVDRLHAEFNANAWSGRVEGGYRYVTPWMGVTPYAAGQFTTFSLPAYAEQVLSGSGAFALSYAAKDVTDSRSELGVRTDKSFAMPDAILTLRGRFAWAHDFNADRNIQAVFQTLPGASFVVNGAAQAHDSALTTASAEMKWLNGFSLAATFEGEFSGVTTSYAGKGVARYAW</sequence>
<dbReference type="NCBIfam" id="TIGR02601">
    <property type="entry name" value="autotrns_rpt"/>
    <property type="match status" value="3"/>
</dbReference>
<evidence type="ECO:0000313" key="5">
    <source>
        <dbReference type="Proteomes" id="UP000189796"/>
    </source>
</evidence>
<dbReference type="SUPFAM" id="SSF103515">
    <property type="entry name" value="Autotransporter"/>
    <property type="match status" value="1"/>
</dbReference>
<evidence type="ECO:0000256" key="1">
    <source>
        <dbReference type="ARBA" id="ARBA00022729"/>
    </source>
</evidence>
<dbReference type="SUPFAM" id="SSF51126">
    <property type="entry name" value="Pectin lyase-like"/>
    <property type="match status" value="2"/>
</dbReference>
<reference evidence="4 5" key="1">
    <citation type="submission" date="2016-11" db="EMBL/GenBank/DDBJ databases">
        <authorList>
            <person name="Jaros S."/>
            <person name="Januszkiewicz K."/>
            <person name="Wedrychowicz H."/>
        </authorList>
    </citation>
    <scope>NUCLEOTIDE SEQUENCE [LARGE SCALE GENOMIC DNA]</scope>
    <source>
        <strain evidence="4 5">GAS138</strain>
    </source>
</reference>
<protein>
    <submittedName>
        <fullName evidence="4">Autotransporter-associated beta strand repeat-containing protein</fullName>
    </submittedName>
</protein>
<dbReference type="PROSITE" id="PS51208">
    <property type="entry name" value="AUTOTRANSPORTER"/>
    <property type="match status" value="1"/>
</dbReference>
<dbReference type="Pfam" id="PF12951">
    <property type="entry name" value="PATR"/>
    <property type="match status" value="6"/>
</dbReference>
<dbReference type="InterPro" id="IPR005546">
    <property type="entry name" value="Autotransporte_beta"/>
</dbReference>
<evidence type="ECO:0000259" key="3">
    <source>
        <dbReference type="PROSITE" id="PS51208"/>
    </source>
</evidence>
<feature type="chain" id="PRO_5013223136" evidence="2">
    <location>
        <begin position="40"/>
        <end position="1801"/>
    </location>
</feature>
<dbReference type="InterPro" id="IPR036709">
    <property type="entry name" value="Autotransporte_beta_dom_sf"/>
</dbReference>
<dbReference type="Gene3D" id="2.40.128.130">
    <property type="entry name" value="Autotransporter beta-domain"/>
    <property type="match status" value="1"/>
</dbReference>